<dbReference type="EMBL" id="JH818458">
    <property type="protein sequence ID" value="EKC18974.1"/>
    <property type="molecule type" value="Genomic_DNA"/>
</dbReference>
<evidence type="ECO:0000313" key="1">
    <source>
        <dbReference type="EMBL" id="EKC18974.1"/>
    </source>
</evidence>
<reference evidence="1" key="1">
    <citation type="journal article" date="2012" name="Nature">
        <title>The oyster genome reveals stress adaptation and complexity of shell formation.</title>
        <authorList>
            <person name="Zhang G."/>
            <person name="Fang X."/>
            <person name="Guo X."/>
            <person name="Li L."/>
            <person name="Luo R."/>
            <person name="Xu F."/>
            <person name="Yang P."/>
            <person name="Zhang L."/>
            <person name="Wang X."/>
            <person name="Qi H."/>
            <person name="Xiong Z."/>
            <person name="Que H."/>
            <person name="Xie Y."/>
            <person name="Holland P.W."/>
            <person name="Paps J."/>
            <person name="Zhu Y."/>
            <person name="Wu F."/>
            <person name="Chen Y."/>
            <person name="Wang J."/>
            <person name="Peng C."/>
            <person name="Meng J."/>
            <person name="Yang L."/>
            <person name="Liu J."/>
            <person name="Wen B."/>
            <person name="Zhang N."/>
            <person name="Huang Z."/>
            <person name="Zhu Q."/>
            <person name="Feng Y."/>
            <person name="Mount A."/>
            <person name="Hedgecock D."/>
            <person name="Xu Z."/>
            <person name="Liu Y."/>
            <person name="Domazet-Loso T."/>
            <person name="Du Y."/>
            <person name="Sun X."/>
            <person name="Zhang S."/>
            <person name="Liu B."/>
            <person name="Cheng P."/>
            <person name="Jiang X."/>
            <person name="Li J."/>
            <person name="Fan D."/>
            <person name="Wang W."/>
            <person name="Fu W."/>
            <person name="Wang T."/>
            <person name="Wang B."/>
            <person name="Zhang J."/>
            <person name="Peng Z."/>
            <person name="Li Y."/>
            <person name="Li N."/>
            <person name="Wang J."/>
            <person name="Chen M."/>
            <person name="He Y."/>
            <person name="Tan F."/>
            <person name="Song X."/>
            <person name="Zheng Q."/>
            <person name="Huang R."/>
            <person name="Yang H."/>
            <person name="Du X."/>
            <person name="Chen L."/>
            <person name="Yang M."/>
            <person name="Gaffney P.M."/>
            <person name="Wang S."/>
            <person name="Luo L."/>
            <person name="She Z."/>
            <person name="Ming Y."/>
            <person name="Huang W."/>
            <person name="Zhang S."/>
            <person name="Huang B."/>
            <person name="Zhang Y."/>
            <person name="Qu T."/>
            <person name="Ni P."/>
            <person name="Miao G."/>
            <person name="Wang J."/>
            <person name="Wang Q."/>
            <person name="Steinberg C.E."/>
            <person name="Wang H."/>
            <person name="Li N."/>
            <person name="Qian L."/>
            <person name="Zhang G."/>
            <person name="Li Y."/>
            <person name="Yang H."/>
            <person name="Liu X."/>
            <person name="Wang J."/>
            <person name="Yin Y."/>
            <person name="Wang J."/>
        </authorList>
    </citation>
    <scope>NUCLEOTIDE SEQUENCE [LARGE SCALE GENOMIC DNA]</scope>
    <source>
        <strain evidence="1">05x7-T-G4-1.051#20</strain>
    </source>
</reference>
<proteinExistence type="predicted"/>
<gene>
    <name evidence="1" type="ORF">CGI_10010210</name>
</gene>
<protein>
    <submittedName>
        <fullName evidence="1">Uncharacterized protein</fullName>
    </submittedName>
</protein>
<organism evidence="1">
    <name type="scientific">Magallana gigas</name>
    <name type="common">Pacific oyster</name>
    <name type="synonym">Crassostrea gigas</name>
    <dbReference type="NCBI Taxonomy" id="29159"/>
    <lineage>
        <taxon>Eukaryota</taxon>
        <taxon>Metazoa</taxon>
        <taxon>Spiralia</taxon>
        <taxon>Lophotrochozoa</taxon>
        <taxon>Mollusca</taxon>
        <taxon>Bivalvia</taxon>
        <taxon>Autobranchia</taxon>
        <taxon>Pteriomorphia</taxon>
        <taxon>Ostreida</taxon>
        <taxon>Ostreoidea</taxon>
        <taxon>Ostreidae</taxon>
        <taxon>Magallana</taxon>
    </lineage>
</organism>
<name>K1PJ76_MAGGI</name>
<dbReference type="InParanoid" id="K1PJ76"/>
<dbReference type="AlphaFoldDB" id="K1PJ76"/>
<sequence>MVAKAVAVLLLVCCLALTSDAWGTQQCPYGQIQVGTCSAHTWWKCYLGQCIPVNGHFGICCKKFSRTCPTDHMGITDPMFLHH</sequence>
<accession>K1PJ76</accession>
<dbReference type="HOGENOM" id="CLU_2544812_0_0_1"/>